<dbReference type="Proteomes" id="UP000008066">
    <property type="component" value="Unassembled WGS sequence"/>
</dbReference>
<feature type="compositionally biased region" description="Polar residues" evidence="4">
    <location>
        <begin position="523"/>
        <end position="541"/>
    </location>
</feature>
<dbReference type="OMA" id="PCLAPQW"/>
<dbReference type="InterPro" id="IPR047249">
    <property type="entry name" value="BRCT_p53bp1-like_rpt1"/>
</dbReference>
<dbReference type="FunFam" id="3.40.50.10190:FF:000083">
    <property type="entry name" value="DNA damage repair protein (Rad9)"/>
    <property type="match status" value="1"/>
</dbReference>
<dbReference type="OrthoDB" id="129353at2759"/>
<evidence type="ECO:0000256" key="2">
    <source>
        <dbReference type="ARBA" id="ARBA00022763"/>
    </source>
</evidence>
<dbReference type="InterPro" id="IPR047252">
    <property type="entry name" value="TP53BP1-like"/>
</dbReference>
<evidence type="ECO:0000256" key="4">
    <source>
        <dbReference type="SAM" id="MobiDB-lite"/>
    </source>
</evidence>
<dbReference type="eggNOG" id="KOG3548">
    <property type="taxonomic scope" value="Eukaryota"/>
</dbReference>
<dbReference type="CDD" id="cd17745">
    <property type="entry name" value="BRCT_p53bp1_rpt1"/>
    <property type="match status" value="1"/>
</dbReference>
<dbReference type="SUPFAM" id="SSF52113">
    <property type="entry name" value="BRCT domain"/>
    <property type="match status" value="1"/>
</dbReference>
<dbReference type="InterPro" id="IPR036420">
    <property type="entry name" value="BRCT_dom_sf"/>
</dbReference>
<feature type="compositionally biased region" description="Polar residues" evidence="4">
    <location>
        <begin position="152"/>
        <end position="163"/>
    </location>
</feature>
<feature type="compositionally biased region" description="Polar residues" evidence="4">
    <location>
        <begin position="342"/>
        <end position="364"/>
    </location>
</feature>
<dbReference type="PANTHER" id="PTHR15321:SF3">
    <property type="entry name" value="TP53-BINDING PROTEIN 1"/>
    <property type="match status" value="1"/>
</dbReference>
<dbReference type="Gene3D" id="3.40.50.10190">
    <property type="entry name" value="BRCT domain"/>
    <property type="match status" value="1"/>
</dbReference>
<evidence type="ECO:0000259" key="5">
    <source>
        <dbReference type="PROSITE" id="PS50172"/>
    </source>
</evidence>
<feature type="region of interest" description="Disordered" evidence="4">
    <location>
        <begin position="983"/>
        <end position="1007"/>
    </location>
</feature>
<dbReference type="STRING" id="759272.G0S790"/>
<keyword evidence="2" id="KW-0227">DNA damage</keyword>
<dbReference type="InterPro" id="IPR001357">
    <property type="entry name" value="BRCT_dom"/>
</dbReference>
<feature type="compositionally biased region" description="Basic residues" evidence="4">
    <location>
        <begin position="655"/>
        <end position="665"/>
    </location>
</feature>
<dbReference type="GO" id="GO:0000077">
    <property type="term" value="P:DNA damage checkpoint signaling"/>
    <property type="evidence" value="ECO:0007669"/>
    <property type="project" value="TreeGrafter"/>
</dbReference>
<sequence length="1042" mass="112271">MTPPTVLVGTPHVQEGPYDSQQDTLICGYSILKSHGVEITSSSPLDEIPLSPPNRSTQLRSHKANAAGVLRRFETMTSRGMWEYNEMRAAAFFDVADTSQPSSLPDTERFSGLRDENEAPMDDGFPNPEKFHIHHSSSLRSSHAATQRKIMDSTQELTQPNTDRSYEERLRRPSPSCESTFRLPHSAEAPTSPIRNAALEEDGTGVVQFDFARFGETDETVSPAQDDSGFVDLGGPAHLRCTDPQSATQSPSAPIRFPETPLGPQNPFRNSRSQLLPMSQLFQATQFTSPAKIASPTSSRPSPADFPAHAISSNPPISSPLKARGLRSSPPQNAASSPQVLPGTTSPRANEKVNSPSPSSTQNPVVPESPHDAFPRKKGTPEPMSTCEPVVRSQEEWLIAEAPTNPIASDEDDVVYDSYAKKRMIQAKKDAALKQLSAISITRPRKRDDDVEVPATSLRKKNSPADSKKSRSRRKAVEKSDNKTPANGKETREDCPLRAHKVANEDDATQSNAEEEPEIVTESVPSSTAAVLPRSSKSTTRLPIGSGKLASNGGAIPETSPAGTHIDPRQGGPSVSSPTLKDGLAPNHKSSPPALDTEIRHTAAEDATSIPTVNPRNSETTPHPPSSDGPSALTQATASPTRSTGVASSSPVVVQRRRREARKKAPAPQSVSSEKLRRSVRSTRLSSESTDELTRPSAVPTFEQSVRTSRLDAVKSGPGVERVKPTQPHKDRGLFEGMAFAISFQSKKPGETSEQYNTRMELSTSIQKRIKQAGGRILENGFDELFEPVPLIASTSSGSGSSSEPNLTLTAEGNSTGFTALIADGHSRKVKYMQALALGLPCIAVRWVTTCLDRGTLVDWAPYLLCAGQSSFLGDAIRSRTLVPYDTATARLSTVIAQRDKLLDGSRILAVVKKSQESKKSAYVFLAKVLGASLRRVYTLDEARVEMKAAEEAGTPYDWVYVDGKQDEEALFSGEVSAAAGAAATTGNSRGGKKRKRASAASSVISSTVTERPPKRIRALSDELVIQSLILGRIIEEGELVE</sequence>
<feature type="region of interest" description="Disordered" evidence="4">
    <location>
        <begin position="98"/>
        <end position="119"/>
    </location>
</feature>
<feature type="region of interest" description="Disordered" evidence="4">
    <location>
        <begin position="437"/>
        <end position="701"/>
    </location>
</feature>
<feature type="compositionally biased region" description="Low complexity" evidence="4">
    <location>
        <begin position="328"/>
        <end position="339"/>
    </location>
</feature>
<dbReference type="PANTHER" id="PTHR15321">
    <property type="entry name" value="TUMOR SUPPRESSOR P53-BINDING PROTEIN 1"/>
    <property type="match status" value="1"/>
</dbReference>
<feature type="compositionally biased region" description="Polar residues" evidence="4">
    <location>
        <begin position="243"/>
        <end position="252"/>
    </location>
</feature>
<keyword evidence="3" id="KW-0539">Nucleus</keyword>
<comment type="subcellular location">
    <subcellularLocation>
        <location evidence="1">Nucleus</location>
    </subcellularLocation>
</comment>
<dbReference type="GO" id="GO:0005634">
    <property type="term" value="C:nucleus"/>
    <property type="evidence" value="ECO:0007669"/>
    <property type="project" value="UniProtKB-SubCell"/>
</dbReference>
<feature type="compositionally biased region" description="Polar residues" evidence="4">
    <location>
        <begin position="289"/>
        <end position="301"/>
    </location>
</feature>
<dbReference type="RefSeq" id="XP_006693241.1">
    <property type="nucleotide sequence ID" value="XM_006693178.1"/>
</dbReference>
<accession>G0S790</accession>
<gene>
    <name evidence="6" type="ORF">CTHT_0027840</name>
</gene>
<feature type="region of interest" description="Disordered" evidence="4">
    <location>
        <begin position="289"/>
        <end position="411"/>
    </location>
</feature>
<proteinExistence type="predicted"/>
<feature type="compositionally biased region" description="Acidic residues" evidence="4">
    <location>
        <begin position="505"/>
        <end position="519"/>
    </location>
</feature>
<keyword evidence="7" id="KW-1185">Reference proteome</keyword>
<dbReference type="GeneID" id="18256822"/>
<organism evidence="7">
    <name type="scientific">Chaetomium thermophilum (strain DSM 1495 / CBS 144.50 / IMI 039719)</name>
    <name type="common">Thermochaetoides thermophila</name>
    <dbReference type="NCBI Taxonomy" id="759272"/>
    <lineage>
        <taxon>Eukaryota</taxon>
        <taxon>Fungi</taxon>
        <taxon>Dikarya</taxon>
        <taxon>Ascomycota</taxon>
        <taxon>Pezizomycotina</taxon>
        <taxon>Sordariomycetes</taxon>
        <taxon>Sordariomycetidae</taxon>
        <taxon>Sordariales</taxon>
        <taxon>Chaetomiaceae</taxon>
        <taxon>Thermochaetoides</taxon>
    </lineage>
</organism>
<feature type="region of interest" description="Disordered" evidence="4">
    <location>
        <begin position="219"/>
        <end position="272"/>
    </location>
</feature>
<evidence type="ECO:0000313" key="7">
    <source>
        <dbReference type="Proteomes" id="UP000008066"/>
    </source>
</evidence>
<dbReference type="EMBL" id="GL988041">
    <property type="protein sequence ID" value="EGS20945.1"/>
    <property type="molecule type" value="Genomic_DNA"/>
</dbReference>
<dbReference type="PROSITE" id="PS50172">
    <property type="entry name" value="BRCT"/>
    <property type="match status" value="1"/>
</dbReference>
<feature type="region of interest" description="Disordered" evidence="4">
    <location>
        <begin position="43"/>
        <end position="62"/>
    </location>
</feature>
<feature type="compositionally biased region" description="Polar residues" evidence="4">
    <location>
        <begin position="609"/>
        <end position="621"/>
    </location>
</feature>
<feature type="region of interest" description="Disordered" evidence="4">
    <location>
        <begin position="135"/>
        <end position="190"/>
    </location>
</feature>
<dbReference type="HOGENOM" id="CLU_008949_0_0_1"/>
<evidence type="ECO:0000256" key="1">
    <source>
        <dbReference type="ARBA" id="ARBA00004123"/>
    </source>
</evidence>
<reference evidence="6 7" key="1">
    <citation type="journal article" date="2011" name="Cell">
        <title>Insight into structure and assembly of the nuclear pore complex by utilizing the genome of a eukaryotic thermophile.</title>
        <authorList>
            <person name="Amlacher S."/>
            <person name="Sarges P."/>
            <person name="Flemming D."/>
            <person name="van Noort V."/>
            <person name="Kunze R."/>
            <person name="Devos D.P."/>
            <person name="Arumugam M."/>
            <person name="Bork P."/>
            <person name="Hurt E."/>
        </authorList>
    </citation>
    <scope>NUCLEOTIDE SEQUENCE [LARGE SCALE GENOMIC DNA]</scope>
    <source>
        <strain evidence="7">DSM 1495 / CBS 144.50 / IMI 039719</strain>
    </source>
</reference>
<dbReference type="GO" id="GO:0045944">
    <property type="term" value="P:positive regulation of transcription by RNA polymerase II"/>
    <property type="evidence" value="ECO:0007669"/>
    <property type="project" value="TreeGrafter"/>
</dbReference>
<dbReference type="AlphaFoldDB" id="G0S790"/>
<dbReference type="GO" id="GO:0042393">
    <property type="term" value="F:histone binding"/>
    <property type="evidence" value="ECO:0007669"/>
    <property type="project" value="TreeGrafter"/>
</dbReference>
<evidence type="ECO:0000256" key="3">
    <source>
        <dbReference type="ARBA" id="ARBA00023242"/>
    </source>
</evidence>
<dbReference type="KEGG" id="cthr:CTHT_0027840"/>
<feature type="domain" description="BRCT" evidence="5">
    <location>
        <begin position="730"/>
        <end position="865"/>
    </location>
</feature>
<feature type="compositionally biased region" description="Basic and acidic residues" evidence="4">
    <location>
        <begin position="106"/>
        <end position="117"/>
    </location>
</feature>
<protein>
    <submittedName>
        <fullName evidence="6">Putative DNA damage protein</fullName>
    </submittedName>
</protein>
<feature type="compositionally biased region" description="Polar residues" evidence="4">
    <location>
        <begin position="628"/>
        <end position="645"/>
    </location>
</feature>
<name>G0S790_CHATD</name>
<evidence type="ECO:0000313" key="6">
    <source>
        <dbReference type="EMBL" id="EGS20945.1"/>
    </source>
</evidence>